<reference evidence="1 2" key="1">
    <citation type="submission" date="2017-11" db="EMBL/GenBank/DDBJ databases">
        <title>De-novo sequencing of pomegranate (Punica granatum L.) genome.</title>
        <authorList>
            <person name="Akparov Z."/>
            <person name="Amiraslanov A."/>
            <person name="Hajiyeva S."/>
            <person name="Abbasov M."/>
            <person name="Kaur K."/>
            <person name="Hamwieh A."/>
            <person name="Solovyev V."/>
            <person name="Salamov A."/>
            <person name="Braich B."/>
            <person name="Kosarev P."/>
            <person name="Mahmoud A."/>
            <person name="Hajiyev E."/>
            <person name="Babayeva S."/>
            <person name="Izzatullayeva V."/>
            <person name="Mammadov A."/>
            <person name="Mammadov A."/>
            <person name="Sharifova S."/>
            <person name="Ojaghi J."/>
            <person name="Eynullazada K."/>
            <person name="Bayramov B."/>
            <person name="Abdulazimova A."/>
            <person name="Shahmuradov I."/>
        </authorList>
    </citation>
    <scope>NUCLEOTIDE SEQUENCE [LARGE SCALE GENOMIC DNA]</scope>
    <source>
        <strain evidence="2">cv. AG2017</strain>
        <tissue evidence="1">Leaf</tissue>
    </source>
</reference>
<gene>
    <name evidence="1" type="ORF">CRG98_009545</name>
</gene>
<dbReference type="EMBL" id="PGOL01000475">
    <property type="protein sequence ID" value="PKI70082.1"/>
    <property type="molecule type" value="Genomic_DNA"/>
</dbReference>
<proteinExistence type="predicted"/>
<comment type="caution">
    <text evidence="1">The sequence shown here is derived from an EMBL/GenBank/DDBJ whole genome shotgun (WGS) entry which is preliminary data.</text>
</comment>
<organism evidence="1 2">
    <name type="scientific">Punica granatum</name>
    <name type="common">Pomegranate</name>
    <dbReference type="NCBI Taxonomy" id="22663"/>
    <lineage>
        <taxon>Eukaryota</taxon>
        <taxon>Viridiplantae</taxon>
        <taxon>Streptophyta</taxon>
        <taxon>Embryophyta</taxon>
        <taxon>Tracheophyta</taxon>
        <taxon>Spermatophyta</taxon>
        <taxon>Magnoliopsida</taxon>
        <taxon>eudicotyledons</taxon>
        <taxon>Gunneridae</taxon>
        <taxon>Pentapetalae</taxon>
        <taxon>rosids</taxon>
        <taxon>malvids</taxon>
        <taxon>Myrtales</taxon>
        <taxon>Lythraceae</taxon>
        <taxon>Punica</taxon>
    </lineage>
</organism>
<dbReference type="Proteomes" id="UP000233551">
    <property type="component" value="Unassembled WGS sequence"/>
</dbReference>
<name>A0A2I0KNM6_PUNGR</name>
<keyword evidence="2" id="KW-1185">Reference proteome</keyword>
<protein>
    <submittedName>
        <fullName evidence="1">Uncharacterized protein</fullName>
    </submittedName>
</protein>
<evidence type="ECO:0000313" key="1">
    <source>
        <dbReference type="EMBL" id="PKI70082.1"/>
    </source>
</evidence>
<sequence>MTRHIHSLYIKAHMDGVLVKKVLVDDRAAFNVMPISVLRNLDTTLLDPIPIDVTIIDFAGESQILEDYIDSNGCVPSSLHQQLIFFNRDSIEVVPANPKPFSINSCALEASLVERLLAIKEGFRPYKQSPCKMSNELTLKCYQKWEIILKRLVRTPQPLTTLVEVGRSVERSPLLVVDHPTSVGVAGGPRGLQQPWLILFVDLGGRSVDGDWCLVGNPATFIHSPSNFSLFF</sequence>
<accession>A0A2I0KNM6</accession>
<evidence type="ECO:0000313" key="2">
    <source>
        <dbReference type="Proteomes" id="UP000233551"/>
    </source>
</evidence>
<dbReference type="AlphaFoldDB" id="A0A2I0KNM6"/>